<dbReference type="EMBL" id="JADIND010000141">
    <property type="protein sequence ID" value="MBO8431018.1"/>
    <property type="molecule type" value="Genomic_DNA"/>
</dbReference>
<dbReference type="AlphaFoldDB" id="A0A9D9H167"/>
<comment type="caution">
    <text evidence="1">The sequence shown here is derived from an EMBL/GenBank/DDBJ whole genome shotgun (WGS) entry which is preliminary data.</text>
</comment>
<proteinExistence type="predicted"/>
<accession>A0A9D9H167</accession>
<evidence type="ECO:0000313" key="1">
    <source>
        <dbReference type="EMBL" id="MBO8431018.1"/>
    </source>
</evidence>
<protein>
    <recommendedName>
        <fullName evidence="3">WYL domain-containing protein</fullName>
    </recommendedName>
</protein>
<evidence type="ECO:0000313" key="2">
    <source>
        <dbReference type="Proteomes" id="UP000823632"/>
    </source>
</evidence>
<reference evidence="1" key="1">
    <citation type="submission" date="2020-10" db="EMBL/GenBank/DDBJ databases">
        <authorList>
            <person name="Gilroy R."/>
        </authorList>
    </citation>
    <scope>NUCLEOTIDE SEQUENCE</scope>
    <source>
        <strain evidence="1">10192</strain>
    </source>
</reference>
<gene>
    <name evidence="1" type="ORF">IAC76_06480</name>
</gene>
<organism evidence="1 2">
    <name type="scientific">Candidatus Scatousia excrementipullorum</name>
    <dbReference type="NCBI Taxonomy" id="2840936"/>
    <lineage>
        <taxon>Bacteria</taxon>
        <taxon>Candidatus Scatousia</taxon>
    </lineage>
</organism>
<reference evidence="1" key="2">
    <citation type="journal article" date="2021" name="PeerJ">
        <title>Extensive microbial diversity within the chicken gut microbiome revealed by metagenomics and culture.</title>
        <authorList>
            <person name="Gilroy R."/>
            <person name="Ravi A."/>
            <person name="Getino M."/>
            <person name="Pursley I."/>
            <person name="Horton D.L."/>
            <person name="Alikhan N.F."/>
            <person name="Baker D."/>
            <person name="Gharbi K."/>
            <person name="Hall N."/>
            <person name="Watson M."/>
            <person name="Adriaenssens E.M."/>
            <person name="Foster-Nyarko E."/>
            <person name="Jarju S."/>
            <person name="Secka A."/>
            <person name="Antonio M."/>
            <person name="Oren A."/>
            <person name="Chaudhuri R.R."/>
            <person name="La Ragione R."/>
            <person name="Hildebrand F."/>
            <person name="Pallen M.J."/>
        </authorList>
    </citation>
    <scope>NUCLEOTIDE SEQUENCE</scope>
    <source>
        <strain evidence="1">10192</strain>
    </source>
</reference>
<sequence>MMARISEKYNDSCLKMFSLLKLLMQGEADFKDVISIFADEDDGVISNSHVILNKYLNTLKIFGVKIEKKKNKYYLLNMPFNIDFSTSDVKAVELLRSAADLMASGKNKENILKLIKDIEIRYNESAKTAAEELKGKINIDLSFYYTKFREQIVACERYCQEKQKLELLYLFNNQEYSIICSPKEIKYQSRKVCLSVFNQLTRQIIDIPIDNIKSIKQLPTVSPVQEETTSVVYILKDRLAKSYKLKDWEHSDGYDKDGNLIVVNNDEDFDVLLNRLMKYGKNCTILSPKYLRESMLDLINNTIKNYDN</sequence>
<dbReference type="Proteomes" id="UP000823632">
    <property type="component" value="Unassembled WGS sequence"/>
</dbReference>
<evidence type="ECO:0008006" key="3">
    <source>
        <dbReference type="Google" id="ProtNLM"/>
    </source>
</evidence>
<name>A0A9D9H167_9BACT</name>